<dbReference type="InterPro" id="IPR011009">
    <property type="entry name" value="Kinase-like_dom_sf"/>
</dbReference>
<dbReference type="AlphaFoldDB" id="A0A166AGX5"/>
<gene>
    <name evidence="4" type="primary">ubiB</name>
    <name evidence="4" type="ORF">MBORA_13290</name>
</gene>
<feature type="transmembrane region" description="Helical" evidence="2">
    <location>
        <begin position="524"/>
        <end position="545"/>
    </location>
</feature>
<keyword evidence="2" id="KW-0812">Transmembrane</keyword>
<reference evidence="5" key="1">
    <citation type="journal article" date="2016" name="Genome Announc.">
        <title>Draft Genome Sequences of Methanobrevibacter curvatus DSM11111, Methanobrevibacter cuticularis DSM11139, Methanobrevibacter filiformis DSM11501, and Methanobrevibacter oralis DSM7256.</title>
        <authorList>
            <person name="Poehlein A."/>
            <person name="Seedorf H."/>
        </authorList>
    </citation>
    <scope>NUCLEOTIDE SEQUENCE [LARGE SCALE GENOMIC DNA]</scope>
    <source>
        <strain evidence="5">DSM 7256 / JCM 30027 / ZR</strain>
    </source>
</reference>
<dbReference type="PANTHER" id="PTHR10566">
    <property type="entry name" value="CHAPERONE-ACTIVITY OF BC1 COMPLEX CABC1 -RELATED"/>
    <property type="match status" value="1"/>
</dbReference>
<evidence type="ECO:0000313" key="4">
    <source>
        <dbReference type="EMBL" id="KZX12018.1"/>
    </source>
</evidence>
<evidence type="ECO:0000256" key="1">
    <source>
        <dbReference type="ARBA" id="ARBA00009670"/>
    </source>
</evidence>
<feature type="domain" description="ABC1 atypical kinase-like" evidence="3">
    <location>
        <begin position="97"/>
        <end position="342"/>
    </location>
</feature>
<proteinExistence type="inferred from homology"/>
<sequence>MKIINNPQNKNIQRLNEIYKVLKKNDFGHLIEENTFIKKFPLMKNENKKSQDLLDESLPIRIKKVLEELGPTYIKLGQMLSTRPDLVGIEIAEELEKLRDNTPTTPFNEIKKVIGSELGKPIDEIYCEIDETPIGSASIGQVYKAKLCKTNEKVAIKIQKPKAEETIKSDIKIMKFLAEKLDKYVYQTRTYNLPAIISEFERSIFKEIDYINELRNMEILSKNFRKIPYIHIPKTYDEYCTKKIITMELINGIEVSKFIEKDYPGYDKKLIAKYGAKSYFKQIMIDGFFHADPHPGNMMITEDKKLCYIDEGMMGILDDDFRENLAELIILLINGNTDNIINQLIYMDIITVSQNTPDLKADINDLLNRYYGSNLKNINGGMQDLLKVMIKNNIILPREFVMIGRGIALIEETGRKLDPDFNTSSELKKLSKNIIKDKYKPERLIKVSTNYLLQLEHLAKNLPNTINNTLSKIEEGNITVNLKHENIHNITNQLSISIILSAIIVGSSLAILADKGPRFMDIPVLGLVGFVISVALGIYIVIKFIRTE</sequence>
<dbReference type="OrthoDB" id="8087at2157"/>
<protein>
    <recommendedName>
        <fullName evidence="3">ABC1 atypical kinase-like domain-containing protein</fullName>
    </recommendedName>
</protein>
<keyword evidence="2" id="KW-0472">Membrane</keyword>
<feature type="transmembrane region" description="Helical" evidence="2">
    <location>
        <begin position="494"/>
        <end position="512"/>
    </location>
</feature>
<dbReference type="Proteomes" id="UP000077428">
    <property type="component" value="Unassembled WGS sequence"/>
</dbReference>
<dbReference type="SUPFAM" id="SSF56112">
    <property type="entry name" value="Protein kinase-like (PK-like)"/>
    <property type="match status" value="1"/>
</dbReference>
<dbReference type="STRING" id="66851.MBORA_13290"/>
<dbReference type="Pfam" id="PF03109">
    <property type="entry name" value="ABC1"/>
    <property type="match status" value="1"/>
</dbReference>
<dbReference type="EMBL" id="LWMU01000078">
    <property type="protein sequence ID" value="KZX12018.1"/>
    <property type="molecule type" value="Genomic_DNA"/>
</dbReference>
<keyword evidence="2" id="KW-1133">Transmembrane helix</keyword>
<dbReference type="InterPro" id="IPR050154">
    <property type="entry name" value="UbiB_kinase"/>
</dbReference>
<evidence type="ECO:0000313" key="5">
    <source>
        <dbReference type="Proteomes" id="UP000077428"/>
    </source>
</evidence>
<accession>A0A166AGX5</accession>
<dbReference type="PANTHER" id="PTHR10566:SF113">
    <property type="entry name" value="PROTEIN ACTIVITY OF BC1 COMPLEX KINASE 7, CHLOROPLASTIC"/>
    <property type="match status" value="1"/>
</dbReference>
<dbReference type="PATRIC" id="fig|66851.6.peg.1448"/>
<comment type="caution">
    <text evidence="4">The sequence shown here is derived from an EMBL/GenBank/DDBJ whole genome shotgun (WGS) entry which is preliminary data.</text>
</comment>
<comment type="similarity">
    <text evidence="1">Belongs to the protein kinase superfamily. ADCK protein kinase family.</text>
</comment>
<evidence type="ECO:0000259" key="3">
    <source>
        <dbReference type="Pfam" id="PF03109"/>
    </source>
</evidence>
<organism evidence="4 5">
    <name type="scientific">Methanobrevibacter oralis</name>
    <dbReference type="NCBI Taxonomy" id="66851"/>
    <lineage>
        <taxon>Archaea</taxon>
        <taxon>Methanobacteriati</taxon>
        <taxon>Methanobacteriota</taxon>
        <taxon>Methanomada group</taxon>
        <taxon>Methanobacteria</taxon>
        <taxon>Methanobacteriales</taxon>
        <taxon>Methanobacteriaceae</taxon>
        <taxon>Methanobrevibacter</taxon>
    </lineage>
</organism>
<dbReference type="CDD" id="cd05121">
    <property type="entry name" value="ABC1_ADCK3-like"/>
    <property type="match status" value="1"/>
</dbReference>
<name>A0A166AGX5_METOA</name>
<dbReference type="Gene3D" id="3.30.200.20">
    <property type="entry name" value="Phosphorylase Kinase, domain 1"/>
    <property type="match status" value="1"/>
</dbReference>
<keyword evidence="5" id="KW-1185">Reference proteome</keyword>
<dbReference type="RefSeq" id="WP_063720421.1">
    <property type="nucleotide sequence ID" value="NZ_CAJVUI010000005.1"/>
</dbReference>
<dbReference type="InterPro" id="IPR004147">
    <property type="entry name" value="ABC1_dom"/>
</dbReference>
<evidence type="ECO:0000256" key="2">
    <source>
        <dbReference type="SAM" id="Phobius"/>
    </source>
</evidence>
<dbReference type="GO" id="GO:0016740">
    <property type="term" value="F:transferase activity"/>
    <property type="evidence" value="ECO:0007669"/>
    <property type="project" value="UniProtKB-KW"/>
</dbReference>
<keyword evidence="4" id="KW-0808">Transferase</keyword>